<evidence type="ECO:0000256" key="5">
    <source>
        <dbReference type="SAM" id="MobiDB-lite"/>
    </source>
</evidence>
<sequence>MADETKVSAKLQKIIDSVAELSVLELSELVKALEEKFDVKAAAAVPVASTGTGSSAAGGEAAPAVEEKTEFDVVITNAGANKIAVIKVVREFKPDLGLKEAKDMVDAPPASLGTMKKEQAEEAKRICQKSSPSGFISRGT</sequence>
<evidence type="ECO:0000313" key="9">
    <source>
        <dbReference type="Proteomes" id="UP000034406"/>
    </source>
</evidence>
<dbReference type="InterPro" id="IPR000206">
    <property type="entry name" value="Ribosomal_bL12"/>
</dbReference>
<comment type="caution">
    <text evidence="8">The sequence shown here is derived from an EMBL/GenBank/DDBJ whole genome shotgun (WGS) entry which is preliminary data.</text>
</comment>
<dbReference type="Pfam" id="PF16320">
    <property type="entry name" value="Ribosomal_L12_N"/>
    <property type="match status" value="1"/>
</dbReference>
<dbReference type="CDD" id="cd00387">
    <property type="entry name" value="Ribosomal_L7_L12"/>
    <property type="match status" value="1"/>
</dbReference>
<dbReference type="InterPro" id="IPR036235">
    <property type="entry name" value="Ribosomal_bL12_oligo_N_sf"/>
</dbReference>
<dbReference type="AlphaFoldDB" id="A0A0G0JU31"/>
<evidence type="ECO:0000256" key="3">
    <source>
        <dbReference type="ARBA" id="ARBA00023274"/>
    </source>
</evidence>
<evidence type="ECO:0000256" key="1">
    <source>
        <dbReference type="ARBA" id="ARBA00007197"/>
    </source>
</evidence>
<comment type="similarity">
    <text evidence="1 4">Belongs to the bacterial ribosomal protein bL12 family.</text>
</comment>
<evidence type="ECO:0000256" key="2">
    <source>
        <dbReference type="ARBA" id="ARBA00022980"/>
    </source>
</evidence>
<dbReference type="PANTHER" id="PTHR45987:SF4">
    <property type="entry name" value="LARGE RIBOSOMAL SUBUNIT PROTEIN BL12M"/>
    <property type="match status" value="1"/>
</dbReference>
<keyword evidence="3 4" id="KW-0687">Ribonucleoprotein</keyword>
<dbReference type="Gene3D" id="1.20.5.710">
    <property type="entry name" value="Single helix bin"/>
    <property type="match status" value="1"/>
</dbReference>
<dbReference type="SUPFAM" id="SSF54736">
    <property type="entry name" value="ClpS-like"/>
    <property type="match status" value="1"/>
</dbReference>
<dbReference type="HAMAP" id="MF_00368">
    <property type="entry name" value="Ribosomal_bL12"/>
    <property type="match status" value="1"/>
</dbReference>
<dbReference type="Pfam" id="PF00542">
    <property type="entry name" value="Ribosomal_L12"/>
    <property type="match status" value="1"/>
</dbReference>
<evidence type="ECO:0000313" key="8">
    <source>
        <dbReference type="EMBL" id="KKQ70157.1"/>
    </source>
</evidence>
<organism evidence="8 9">
    <name type="scientific">Candidatus Shapirobacteria bacterium GW2011_GWE2_38_30</name>
    <dbReference type="NCBI Taxonomy" id="1618490"/>
    <lineage>
        <taxon>Bacteria</taxon>
        <taxon>Candidatus Shapironibacteriota</taxon>
    </lineage>
</organism>
<protein>
    <recommendedName>
        <fullName evidence="4">Large ribosomal subunit protein bL12</fullName>
    </recommendedName>
</protein>
<dbReference type="PATRIC" id="fig|1618490.4.peg.420"/>
<dbReference type="GO" id="GO:0003729">
    <property type="term" value="F:mRNA binding"/>
    <property type="evidence" value="ECO:0007669"/>
    <property type="project" value="TreeGrafter"/>
</dbReference>
<dbReference type="GO" id="GO:0022625">
    <property type="term" value="C:cytosolic large ribosomal subunit"/>
    <property type="evidence" value="ECO:0007669"/>
    <property type="project" value="TreeGrafter"/>
</dbReference>
<feature type="domain" description="Large ribosomal subunit protein bL12 oligomerization" evidence="7">
    <location>
        <begin position="10"/>
        <end position="60"/>
    </location>
</feature>
<feature type="compositionally biased region" description="Basic and acidic residues" evidence="5">
    <location>
        <begin position="115"/>
        <end position="125"/>
    </location>
</feature>
<dbReference type="NCBIfam" id="TIGR00855">
    <property type="entry name" value="L12"/>
    <property type="match status" value="1"/>
</dbReference>
<dbReference type="PANTHER" id="PTHR45987">
    <property type="entry name" value="39S RIBOSOMAL PROTEIN L12"/>
    <property type="match status" value="1"/>
</dbReference>
<evidence type="ECO:0000259" key="7">
    <source>
        <dbReference type="Pfam" id="PF16320"/>
    </source>
</evidence>
<dbReference type="Proteomes" id="UP000034406">
    <property type="component" value="Unassembled WGS sequence"/>
</dbReference>
<dbReference type="InterPro" id="IPR013823">
    <property type="entry name" value="Ribosomal_bL12_C"/>
</dbReference>
<name>A0A0G0JU31_9BACT</name>
<accession>A0A0G0JU31</accession>
<dbReference type="EMBL" id="LBUT01000008">
    <property type="protein sequence ID" value="KKQ70157.1"/>
    <property type="molecule type" value="Genomic_DNA"/>
</dbReference>
<comment type="subunit">
    <text evidence="4">Homodimer. Part of the ribosomal stalk of the 50S ribosomal subunit. Forms a multimeric L10(L12)X complex, where L10 forms an elongated spine to which 2 to 4 L12 dimers bind in a sequential fashion. Binds GTP-bound translation factors.</text>
</comment>
<evidence type="ECO:0000256" key="4">
    <source>
        <dbReference type="HAMAP-Rule" id="MF_00368"/>
    </source>
</evidence>
<keyword evidence="2 4" id="KW-0689">Ribosomal protein</keyword>
<feature type="region of interest" description="Disordered" evidence="5">
    <location>
        <begin position="107"/>
        <end position="140"/>
    </location>
</feature>
<reference evidence="8 9" key="1">
    <citation type="journal article" date="2015" name="Nature">
        <title>rRNA introns, odd ribosomes, and small enigmatic genomes across a large radiation of phyla.</title>
        <authorList>
            <person name="Brown C.T."/>
            <person name="Hug L.A."/>
            <person name="Thomas B.C."/>
            <person name="Sharon I."/>
            <person name="Castelle C.J."/>
            <person name="Singh A."/>
            <person name="Wilkins M.J."/>
            <person name="Williams K.H."/>
            <person name="Banfield J.F."/>
        </authorList>
    </citation>
    <scope>NUCLEOTIDE SEQUENCE [LARGE SCALE GENOMIC DNA]</scope>
</reference>
<feature type="domain" description="Large ribosomal subunit protein bL12 C-terminal" evidence="6">
    <location>
        <begin position="71"/>
        <end position="125"/>
    </location>
</feature>
<evidence type="ECO:0000259" key="6">
    <source>
        <dbReference type="Pfam" id="PF00542"/>
    </source>
</evidence>
<dbReference type="InterPro" id="IPR008932">
    <property type="entry name" value="Ribosomal_bL12_oligo"/>
</dbReference>
<dbReference type="InterPro" id="IPR014719">
    <property type="entry name" value="Ribosomal_bL12_C/ClpS-like"/>
</dbReference>
<feature type="compositionally biased region" description="Polar residues" evidence="5">
    <location>
        <begin position="128"/>
        <end position="140"/>
    </location>
</feature>
<dbReference type="GO" id="GO:0003735">
    <property type="term" value="F:structural constituent of ribosome"/>
    <property type="evidence" value="ECO:0007669"/>
    <property type="project" value="InterPro"/>
</dbReference>
<comment type="function">
    <text evidence="4">Forms part of the ribosomal stalk which helps the ribosome interact with GTP-bound translation factors. Is thus essential for accurate translation.</text>
</comment>
<dbReference type="Gene3D" id="3.30.1390.10">
    <property type="match status" value="1"/>
</dbReference>
<dbReference type="STRING" id="1618490.US90_C0008G0049"/>
<gene>
    <name evidence="4" type="primary">rplL</name>
    <name evidence="8" type="ORF">US90_C0008G0049</name>
</gene>
<dbReference type="GO" id="GO:0006412">
    <property type="term" value="P:translation"/>
    <property type="evidence" value="ECO:0007669"/>
    <property type="project" value="UniProtKB-UniRule"/>
</dbReference>
<dbReference type="SUPFAM" id="SSF48300">
    <property type="entry name" value="Ribosomal protein L7/12, oligomerisation (N-terminal) domain"/>
    <property type="match status" value="1"/>
</dbReference>
<proteinExistence type="inferred from homology"/>